<evidence type="ECO:0000256" key="1">
    <source>
        <dbReference type="ARBA" id="ARBA00023186"/>
    </source>
</evidence>
<dbReference type="SUPFAM" id="SSF158682">
    <property type="entry name" value="TerB-like"/>
    <property type="match status" value="1"/>
</dbReference>
<name>A0A1V2DRV7_9GAMM</name>
<evidence type="ECO:0000313" key="4">
    <source>
        <dbReference type="Proteomes" id="UP000189339"/>
    </source>
</evidence>
<proteinExistence type="predicted"/>
<dbReference type="AlphaFoldDB" id="A0A1V2DRV7"/>
<reference evidence="3" key="1">
    <citation type="submission" date="2016-12" db="EMBL/GenBank/DDBJ databases">
        <title>Marinobacter lutaoensis whole genome sequencing.</title>
        <authorList>
            <person name="Verma A."/>
            <person name="Krishnamurthi S."/>
        </authorList>
    </citation>
    <scope>NUCLEOTIDE SEQUENCE [LARGE SCALE GENOMIC DNA]</scope>
    <source>
        <strain evidence="3">T5054</strain>
    </source>
</reference>
<comment type="caution">
    <text evidence="3">The sequence shown here is derived from an EMBL/GenBank/DDBJ whole genome shotgun (WGS) entry which is preliminary data.</text>
</comment>
<dbReference type="Proteomes" id="UP000189339">
    <property type="component" value="Unassembled WGS sequence"/>
</dbReference>
<dbReference type="InterPro" id="IPR001623">
    <property type="entry name" value="DnaJ_domain"/>
</dbReference>
<dbReference type="OrthoDB" id="9782583at2"/>
<sequence>MASPPDPQMPPRLQRRLARLLEQLASHEHQTVRLIARYRLPRWCRRPLFFLLGYIARADGRVTEADIDYAEDVIRALGLSRRQRRTAIRWFQKGKGVERLPAWRGLALHLSHWLWPAPALRVAACLCHATQLQGPPSKPRQHRCEDAILQIGLPLTVSDDLLASYRAAYWPSDLLPEAPENYDQACQLLGLSRHASLPQLKQAYRRRISECHPDKLSQRQRSNRELALAKERLLRYQQAWELIKRRHRS</sequence>
<dbReference type="PROSITE" id="PS50076">
    <property type="entry name" value="DNAJ_2"/>
    <property type="match status" value="1"/>
</dbReference>
<gene>
    <name evidence="3" type="ORF">BTO32_12345</name>
</gene>
<dbReference type="EMBL" id="MSCW01000007">
    <property type="protein sequence ID" value="ONF43454.1"/>
    <property type="molecule type" value="Genomic_DNA"/>
</dbReference>
<organism evidence="3 4">
    <name type="scientific">Marinobacter lutaoensis</name>
    <dbReference type="NCBI Taxonomy" id="135739"/>
    <lineage>
        <taxon>Bacteria</taxon>
        <taxon>Pseudomonadati</taxon>
        <taxon>Pseudomonadota</taxon>
        <taxon>Gammaproteobacteria</taxon>
        <taxon>Pseudomonadales</taxon>
        <taxon>Marinobacteraceae</taxon>
        <taxon>Marinobacter</taxon>
    </lineage>
</organism>
<protein>
    <submittedName>
        <fullName evidence="3">Molecular chaperone DjlA</fullName>
    </submittedName>
</protein>
<accession>A0A1V2DRV7</accession>
<dbReference type="RefSeq" id="WP_076724919.1">
    <property type="nucleotide sequence ID" value="NZ_MSCW01000007.1"/>
</dbReference>
<dbReference type="Gene3D" id="1.10.287.110">
    <property type="entry name" value="DnaJ domain"/>
    <property type="match status" value="1"/>
</dbReference>
<dbReference type="InterPro" id="IPR036869">
    <property type="entry name" value="J_dom_sf"/>
</dbReference>
<evidence type="ECO:0000313" key="3">
    <source>
        <dbReference type="EMBL" id="ONF43454.1"/>
    </source>
</evidence>
<dbReference type="CDD" id="cd06257">
    <property type="entry name" value="DnaJ"/>
    <property type="match status" value="1"/>
</dbReference>
<evidence type="ECO:0000259" key="2">
    <source>
        <dbReference type="PROSITE" id="PS50076"/>
    </source>
</evidence>
<dbReference type="SMART" id="SM00271">
    <property type="entry name" value="DnaJ"/>
    <property type="match status" value="1"/>
</dbReference>
<dbReference type="Gene3D" id="1.10.3680.10">
    <property type="entry name" value="TerB-like"/>
    <property type="match status" value="1"/>
</dbReference>
<dbReference type="InterPro" id="IPR029024">
    <property type="entry name" value="TerB-like"/>
</dbReference>
<dbReference type="SUPFAM" id="SSF46565">
    <property type="entry name" value="Chaperone J-domain"/>
    <property type="match status" value="1"/>
</dbReference>
<dbReference type="STRING" id="135739.BTO32_12345"/>
<dbReference type="Pfam" id="PF00226">
    <property type="entry name" value="DnaJ"/>
    <property type="match status" value="1"/>
</dbReference>
<keyword evidence="1" id="KW-0143">Chaperone</keyword>
<feature type="domain" description="J" evidence="2">
    <location>
        <begin position="184"/>
        <end position="248"/>
    </location>
</feature>
<keyword evidence="4" id="KW-1185">Reference proteome</keyword>